<evidence type="ECO:0000313" key="5">
    <source>
        <dbReference type="Proteomes" id="UP000701801"/>
    </source>
</evidence>
<evidence type="ECO:0000313" key="4">
    <source>
        <dbReference type="EMBL" id="CAG8983442.1"/>
    </source>
</evidence>
<feature type="compositionally biased region" description="Acidic residues" evidence="2">
    <location>
        <begin position="772"/>
        <end position="783"/>
    </location>
</feature>
<dbReference type="Proteomes" id="UP000701801">
    <property type="component" value="Unassembled WGS sequence"/>
</dbReference>
<reference evidence="4" key="1">
    <citation type="submission" date="2021-07" db="EMBL/GenBank/DDBJ databases">
        <authorList>
            <person name="Durling M."/>
        </authorList>
    </citation>
    <scope>NUCLEOTIDE SEQUENCE</scope>
</reference>
<dbReference type="GO" id="GO:0004305">
    <property type="term" value="F:ethanolamine kinase activity"/>
    <property type="evidence" value="ECO:0007669"/>
    <property type="project" value="TreeGrafter"/>
</dbReference>
<comment type="caution">
    <text evidence="4">The sequence shown here is derived from an EMBL/GenBank/DDBJ whole genome shotgun (WGS) entry which is preliminary data.</text>
</comment>
<proteinExistence type="inferred from homology"/>
<dbReference type="EMBL" id="CAJVRM010000726">
    <property type="protein sequence ID" value="CAG8983442.1"/>
    <property type="molecule type" value="Genomic_DNA"/>
</dbReference>
<evidence type="ECO:0000259" key="3">
    <source>
        <dbReference type="Pfam" id="PF04428"/>
    </source>
</evidence>
<feature type="region of interest" description="Disordered" evidence="2">
    <location>
        <begin position="162"/>
        <end position="207"/>
    </location>
</feature>
<feature type="compositionally biased region" description="Low complexity" evidence="2">
    <location>
        <begin position="84"/>
        <end position="97"/>
    </location>
</feature>
<feature type="region of interest" description="Disordered" evidence="2">
    <location>
        <begin position="825"/>
        <end position="847"/>
    </location>
</feature>
<dbReference type="InterPro" id="IPR007521">
    <property type="entry name" value="Choline_kin_N"/>
</dbReference>
<feature type="region of interest" description="Disordered" evidence="2">
    <location>
        <begin position="698"/>
        <end position="723"/>
    </location>
</feature>
<evidence type="ECO:0000256" key="2">
    <source>
        <dbReference type="SAM" id="MobiDB-lite"/>
    </source>
</evidence>
<feature type="compositionally biased region" description="Basic and acidic residues" evidence="2">
    <location>
        <begin position="134"/>
        <end position="145"/>
    </location>
</feature>
<feature type="domain" description="Choline kinase N-terminal" evidence="3">
    <location>
        <begin position="263"/>
        <end position="342"/>
    </location>
</feature>
<dbReference type="GO" id="GO:0005737">
    <property type="term" value="C:cytoplasm"/>
    <property type="evidence" value="ECO:0007669"/>
    <property type="project" value="TreeGrafter"/>
</dbReference>
<feature type="compositionally biased region" description="Basic residues" evidence="2">
    <location>
        <begin position="115"/>
        <end position="133"/>
    </location>
</feature>
<feature type="region of interest" description="Disordered" evidence="2">
    <location>
        <begin position="772"/>
        <end position="809"/>
    </location>
</feature>
<dbReference type="Gene3D" id="3.90.1200.10">
    <property type="match status" value="1"/>
</dbReference>
<feature type="compositionally biased region" description="Low complexity" evidence="2">
    <location>
        <begin position="698"/>
        <end position="712"/>
    </location>
</feature>
<evidence type="ECO:0000256" key="1">
    <source>
        <dbReference type="ARBA" id="ARBA00038211"/>
    </source>
</evidence>
<dbReference type="Pfam" id="PF01633">
    <property type="entry name" value="Choline_kinase"/>
    <property type="match status" value="1"/>
</dbReference>
<feature type="region of interest" description="Disordered" evidence="2">
    <location>
        <begin position="225"/>
        <end position="259"/>
    </location>
</feature>
<name>A0A9N9M152_9HELO</name>
<feature type="compositionally biased region" description="Polar residues" evidence="2">
    <location>
        <begin position="225"/>
        <end position="239"/>
    </location>
</feature>
<dbReference type="PANTHER" id="PTHR22603">
    <property type="entry name" value="CHOLINE/ETHANOALAMINE KINASE"/>
    <property type="match status" value="1"/>
</dbReference>
<dbReference type="Gene3D" id="3.30.200.20">
    <property type="entry name" value="Phosphorylase Kinase, domain 1"/>
    <property type="match status" value="1"/>
</dbReference>
<dbReference type="AlphaFoldDB" id="A0A9N9M152"/>
<dbReference type="SUPFAM" id="SSF56112">
    <property type="entry name" value="Protein kinase-like (PK-like)"/>
    <property type="match status" value="1"/>
</dbReference>
<dbReference type="Pfam" id="PF04428">
    <property type="entry name" value="Choline_kin_N"/>
    <property type="match status" value="1"/>
</dbReference>
<dbReference type="CDD" id="cd05157">
    <property type="entry name" value="ETNK_euk"/>
    <property type="match status" value="1"/>
</dbReference>
<dbReference type="GO" id="GO:0004103">
    <property type="term" value="F:choline kinase activity"/>
    <property type="evidence" value="ECO:0007669"/>
    <property type="project" value="TreeGrafter"/>
</dbReference>
<feature type="compositionally biased region" description="Basic and acidic residues" evidence="2">
    <location>
        <begin position="784"/>
        <end position="801"/>
    </location>
</feature>
<comment type="similarity">
    <text evidence="1">Belongs to the choline/ethanolamine kinase family.</text>
</comment>
<feature type="region of interest" description="Disordered" evidence="2">
    <location>
        <begin position="1"/>
        <end position="145"/>
    </location>
</feature>
<dbReference type="PANTHER" id="PTHR22603:SF93">
    <property type="entry name" value="RE24176P"/>
    <property type="match status" value="1"/>
</dbReference>
<dbReference type="OrthoDB" id="10267235at2759"/>
<accession>A0A9N9M152</accession>
<gene>
    <name evidence="4" type="ORF">HYALB_00000611</name>
</gene>
<dbReference type="GO" id="GO:0006646">
    <property type="term" value="P:phosphatidylethanolamine biosynthetic process"/>
    <property type="evidence" value="ECO:0007669"/>
    <property type="project" value="TreeGrafter"/>
</dbReference>
<dbReference type="InterPro" id="IPR011009">
    <property type="entry name" value="Kinase-like_dom_sf"/>
</dbReference>
<sequence length="892" mass="99305">MSPAPAGASPAEAPPPLRPALKSDDTDETYSPKTGAKVVSIAEGEPEPIPPLPPTYTAEETRIKQFPAGVAGRRLSGRPSMAPSSTSSRISIISQSSLDDGETSSASKQTEGKENKHHHMRQLLHHRHRHEKHEKHDKQENAQHHQENKLLTDVLNWLQAEKSKRAARKSKRKGGDENGSAAASQEGERPGTHIFRPRTASTSSDSSILSLDKLQRILEDNMSNFGYDSLPSGSPTSLRRPSVLGRRRSSAKKLGGGVYSSDTEYQDGDVVVPSCDVVLDNSKTMSYGGGGAVLESSDTTVTLNSSKRAEKEPKHWAQFKSEIVRLAHTLRLKGWRKVPLERGSEIEVERLSGALTNAVYVVSPPKDLPVSNLSSKPHSTKPPPKLLLRIYGPQVEHLIDRENELGILKRLARKKIGPRLLGTFTNGRFEEYFNATTLKANDLRVTDTSKQIAKRMRELHEGIDLLDREREEGPFVWRNWDKWVDRCQEVITYLDGEILSKRKGKGEGWRERGLVCGVEWKVFKSAVDKYRKWLDEYYKMKGGVESRLVFAHNDTQYGNILRLVPAQPSTPSQGGPIPPPSPLLLPANHHKQLIVIDFEYASANTPGLEFANHFTEWCYNYHDPTRSWACNTDLYPTIEQQRTFIRSYVNHRPQYNPRASATPKLQAMDSSTSSMRGGVNEFLLDSRAPGGVSNISLPSSALGSSSTSTLTLNQRQEDGSGTFVEEEKRIELEIERRVQGLMEETRIWRLANSAQWVAWGIVQAKVPGLDGEETTGYEEEEDAVLEKETVTSSTPKDDGHHINGSLDQKSVTNGLVSGEVVKDGVVETNGEKTQQNGEKEPEEGLEEEDEFDYLAYAQHRALFFWGDVLSLGIMSKEELPESLLAAVNGVEY</sequence>
<organism evidence="4 5">
    <name type="scientific">Hymenoscyphus albidus</name>
    <dbReference type="NCBI Taxonomy" id="595503"/>
    <lineage>
        <taxon>Eukaryota</taxon>
        <taxon>Fungi</taxon>
        <taxon>Dikarya</taxon>
        <taxon>Ascomycota</taxon>
        <taxon>Pezizomycotina</taxon>
        <taxon>Leotiomycetes</taxon>
        <taxon>Helotiales</taxon>
        <taxon>Helotiaceae</taxon>
        <taxon>Hymenoscyphus</taxon>
    </lineage>
</organism>
<protein>
    <recommendedName>
        <fullName evidence="3">Choline kinase N-terminal domain-containing protein</fullName>
    </recommendedName>
</protein>
<feature type="compositionally biased region" description="Low complexity" evidence="2">
    <location>
        <begin position="1"/>
        <end position="11"/>
    </location>
</feature>
<keyword evidence="5" id="KW-1185">Reference proteome</keyword>